<dbReference type="AlphaFoldDB" id="X1MFA3"/>
<evidence type="ECO:0000256" key="1">
    <source>
        <dbReference type="SAM" id="Phobius"/>
    </source>
</evidence>
<feature type="transmembrane region" description="Helical" evidence="1">
    <location>
        <begin position="102"/>
        <end position="125"/>
    </location>
</feature>
<keyword evidence="1" id="KW-0812">Transmembrane</keyword>
<evidence type="ECO:0000313" key="2">
    <source>
        <dbReference type="EMBL" id="GAI16771.1"/>
    </source>
</evidence>
<accession>X1MFA3</accession>
<feature type="non-terminal residue" evidence="2">
    <location>
        <position position="1"/>
    </location>
</feature>
<organism evidence="2">
    <name type="scientific">marine sediment metagenome</name>
    <dbReference type="NCBI Taxonomy" id="412755"/>
    <lineage>
        <taxon>unclassified sequences</taxon>
        <taxon>metagenomes</taxon>
        <taxon>ecological metagenomes</taxon>
    </lineage>
</organism>
<keyword evidence="1" id="KW-1133">Transmembrane helix</keyword>
<dbReference type="SUPFAM" id="SSF53448">
    <property type="entry name" value="Nucleotide-diphospho-sugar transferases"/>
    <property type="match status" value="1"/>
</dbReference>
<dbReference type="InterPro" id="IPR029044">
    <property type="entry name" value="Nucleotide-diphossugar_trans"/>
</dbReference>
<proteinExistence type="predicted"/>
<reference evidence="2" key="1">
    <citation type="journal article" date="2014" name="Front. Microbiol.">
        <title>High frequency of phylogenetically diverse reductive dehalogenase-homologous genes in deep subseafloor sedimentary metagenomes.</title>
        <authorList>
            <person name="Kawai M."/>
            <person name="Futagami T."/>
            <person name="Toyoda A."/>
            <person name="Takaki Y."/>
            <person name="Nishi S."/>
            <person name="Hori S."/>
            <person name="Arai W."/>
            <person name="Tsubouchi T."/>
            <person name="Morono Y."/>
            <person name="Uchiyama I."/>
            <person name="Ito T."/>
            <person name="Fujiyama A."/>
            <person name="Inagaki F."/>
            <person name="Takami H."/>
        </authorList>
    </citation>
    <scope>NUCLEOTIDE SEQUENCE</scope>
    <source>
        <strain evidence="2">Expedition CK06-06</strain>
    </source>
</reference>
<keyword evidence="1" id="KW-0472">Membrane</keyword>
<sequence length="139" mass="15817">TDFLGIEKLTAIGGAISALRKEVFLEAGGFDTHYMGADVEDFDLGHKIAKNHILLFNSKIQGKHYFPTLWKACKNFYKRSGQWSQLFMKRKRFDTGAASKRGGISSVVSGLLTLSFFVMLIWPYAMFHATEFSKFFFKI</sequence>
<protein>
    <submittedName>
        <fullName evidence="2">Uncharacterized protein</fullName>
    </submittedName>
</protein>
<dbReference type="EMBL" id="BARV01006768">
    <property type="protein sequence ID" value="GAI16771.1"/>
    <property type="molecule type" value="Genomic_DNA"/>
</dbReference>
<gene>
    <name evidence="2" type="ORF">S06H3_13870</name>
</gene>
<comment type="caution">
    <text evidence="2">The sequence shown here is derived from an EMBL/GenBank/DDBJ whole genome shotgun (WGS) entry which is preliminary data.</text>
</comment>
<dbReference type="Gene3D" id="3.90.550.10">
    <property type="entry name" value="Spore Coat Polysaccharide Biosynthesis Protein SpsA, Chain A"/>
    <property type="match status" value="1"/>
</dbReference>
<name>X1MFA3_9ZZZZ</name>